<dbReference type="SUPFAM" id="SSF56925">
    <property type="entry name" value="OMPA-like"/>
    <property type="match status" value="1"/>
</dbReference>
<proteinExistence type="predicted"/>
<accession>A0A316ECW2</accession>
<dbReference type="InterPro" id="IPR053713">
    <property type="entry name" value="Bact_OM_Channel_sf"/>
</dbReference>
<dbReference type="EMBL" id="QGGO01000007">
    <property type="protein sequence ID" value="PWK27473.1"/>
    <property type="molecule type" value="Genomic_DNA"/>
</dbReference>
<feature type="signal peptide" evidence="2">
    <location>
        <begin position="1"/>
        <end position="24"/>
    </location>
</feature>
<keyword evidence="1 2" id="KW-0732">Signal</keyword>
<evidence type="ECO:0000256" key="2">
    <source>
        <dbReference type="SAM" id="SignalP"/>
    </source>
</evidence>
<dbReference type="Proteomes" id="UP000245489">
    <property type="component" value="Unassembled WGS sequence"/>
</dbReference>
<evidence type="ECO:0000256" key="1">
    <source>
        <dbReference type="ARBA" id="ARBA00022729"/>
    </source>
</evidence>
<sequence length="220" mass="25751">MKISQYRSLIILLFLALIFNQTHAQNEGLGLWNSISIEKKIGKKFAVSLYGQARMVDNISYTQTYLGEVGLSYKIHKNWEISGYYRYIERRKNETKEFKHRDRFYADLSYERKVKFLKFENRLRYQSQFKDNDGETDFDASYLRNKLEISYPNKSKFTPYVSADLFYEIGAKVDQIRPKAGISYKFAKHHAIDVSVFSNIDLVGTESSGAIIGLGYKFKF</sequence>
<dbReference type="Pfam" id="PF10677">
    <property type="entry name" value="DUF2490"/>
    <property type="match status" value="1"/>
</dbReference>
<dbReference type="AlphaFoldDB" id="A0A316ECW2"/>
<keyword evidence="4" id="KW-1185">Reference proteome</keyword>
<name>A0A316ECW2_9BACT</name>
<feature type="chain" id="PRO_5016385943" evidence="2">
    <location>
        <begin position="25"/>
        <end position="220"/>
    </location>
</feature>
<dbReference type="InterPro" id="IPR011250">
    <property type="entry name" value="OMP/PagP_B-barrel"/>
</dbReference>
<evidence type="ECO:0000313" key="4">
    <source>
        <dbReference type="Proteomes" id="UP000245489"/>
    </source>
</evidence>
<organism evidence="3 4">
    <name type="scientific">Arcicella aurantiaca</name>
    <dbReference type="NCBI Taxonomy" id="591202"/>
    <lineage>
        <taxon>Bacteria</taxon>
        <taxon>Pseudomonadati</taxon>
        <taxon>Bacteroidota</taxon>
        <taxon>Cytophagia</taxon>
        <taxon>Cytophagales</taxon>
        <taxon>Flectobacillaceae</taxon>
        <taxon>Arcicella</taxon>
    </lineage>
</organism>
<gene>
    <name evidence="3" type="ORF">LV89_01787</name>
</gene>
<dbReference type="OrthoDB" id="948488at2"/>
<dbReference type="RefSeq" id="WP_109742542.1">
    <property type="nucleotide sequence ID" value="NZ_QGGO01000007.1"/>
</dbReference>
<dbReference type="Gene3D" id="2.40.160.40">
    <property type="entry name" value="monomeric porin ompg"/>
    <property type="match status" value="1"/>
</dbReference>
<protein>
    <submittedName>
        <fullName evidence="3">Uncharacterized protein DUF2490</fullName>
    </submittedName>
</protein>
<dbReference type="InterPro" id="IPR019619">
    <property type="entry name" value="DUF2490"/>
</dbReference>
<reference evidence="3 4" key="1">
    <citation type="submission" date="2018-05" db="EMBL/GenBank/DDBJ databases">
        <title>Genomic Encyclopedia of Archaeal and Bacterial Type Strains, Phase II (KMG-II): from individual species to whole genera.</title>
        <authorList>
            <person name="Goeker M."/>
        </authorList>
    </citation>
    <scope>NUCLEOTIDE SEQUENCE [LARGE SCALE GENOMIC DNA]</scope>
    <source>
        <strain evidence="3 4">DSM 22214</strain>
    </source>
</reference>
<comment type="caution">
    <text evidence="3">The sequence shown here is derived from an EMBL/GenBank/DDBJ whole genome shotgun (WGS) entry which is preliminary data.</text>
</comment>
<evidence type="ECO:0000313" key="3">
    <source>
        <dbReference type="EMBL" id="PWK27473.1"/>
    </source>
</evidence>